<keyword evidence="4" id="KW-0723">Serine/threonine-protein kinase</keyword>
<protein>
    <submittedName>
        <fullName evidence="7">SH3 domain binding kinase family member 2</fullName>
    </submittedName>
</protein>
<dbReference type="Proteomes" id="UP000008912">
    <property type="component" value="Unassembled WGS sequence"/>
</dbReference>
<dbReference type="InterPro" id="IPR017441">
    <property type="entry name" value="Protein_kinase_ATP_BS"/>
</dbReference>
<evidence type="ECO:0000259" key="6">
    <source>
        <dbReference type="PROSITE" id="PS50011"/>
    </source>
</evidence>
<reference evidence="7" key="3">
    <citation type="submission" date="2025-09" db="UniProtKB">
        <authorList>
            <consortium name="Ensembl"/>
        </authorList>
    </citation>
    <scope>IDENTIFICATION</scope>
</reference>
<evidence type="ECO:0000256" key="2">
    <source>
        <dbReference type="ARBA" id="ARBA00022840"/>
    </source>
</evidence>
<evidence type="ECO:0000313" key="7">
    <source>
        <dbReference type="Ensembl" id="ENSAMEP00000004057.2"/>
    </source>
</evidence>
<reference evidence="7 8" key="1">
    <citation type="journal article" date="2010" name="Nature">
        <title>The sequence and de novo assembly of the giant panda genome.</title>
        <authorList>
            <person name="Li R."/>
            <person name="Fan W."/>
            <person name="Tian G."/>
            <person name="Zhu H."/>
            <person name="He L."/>
            <person name="Cai J."/>
            <person name="Huang Q."/>
            <person name="Cai Q."/>
            <person name="Li B."/>
            <person name="Bai Y."/>
            <person name="Zhang Z."/>
            <person name="Zhang Y."/>
            <person name="Wang W."/>
            <person name="Li J."/>
            <person name="Wei F."/>
            <person name="Li H."/>
            <person name="Jian M."/>
            <person name="Li J."/>
            <person name="Zhang Z."/>
            <person name="Nielsen R."/>
            <person name="Li D."/>
            <person name="Gu W."/>
            <person name="Yang Z."/>
            <person name="Xuan Z."/>
            <person name="Ryder O.A."/>
            <person name="Leung F.C."/>
            <person name="Zhou Y."/>
            <person name="Cao J."/>
            <person name="Sun X."/>
            <person name="Fu Y."/>
            <person name="Fang X."/>
            <person name="Guo X."/>
            <person name="Wang B."/>
            <person name="Hou R."/>
            <person name="Shen F."/>
            <person name="Mu B."/>
            <person name="Ni P."/>
            <person name="Lin R."/>
            <person name="Qian W."/>
            <person name="Wang G."/>
            <person name="Yu C."/>
            <person name="Nie W."/>
            <person name="Wang J."/>
            <person name="Wu Z."/>
            <person name="Liang H."/>
            <person name="Min J."/>
            <person name="Wu Q."/>
            <person name="Cheng S."/>
            <person name="Ruan J."/>
            <person name="Wang M."/>
            <person name="Shi Z."/>
            <person name="Wen M."/>
            <person name="Liu B."/>
            <person name="Ren X."/>
            <person name="Zheng H."/>
            <person name="Dong D."/>
            <person name="Cook K."/>
            <person name="Shan G."/>
            <person name="Zhang H."/>
            <person name="Kosiol C."/>
            <person name="Xie X."/>
            <person name="Lu Z."/>
            <person name="Zheng H."/>
            <person name="Li Y."/>
            <person name="Steiner C.C."/>
            <person name="Lam T.T."/>
            <person name="Lin S."/>
            <person name="Zhang Q."/>
            <person name="Li G."/>
            <person name="Tian J."/>
            <person name="Gong T."/>
            <person name="Liu H."/>
            <person name="Zhang D."/>
            <person name="Fang L."/>
            <person name="Ye C."/>
            <person name="Zhang J."/>
            <person name="Hu W."/>
            <person name="Xu A."/>
            <person name="Ren Y."/>
            <person name="Zhang G."/>
            <person name="Bruford M.W."/>
            <person name="Li Q."/>
            <person name="Ma L."/>
            <person name="Guo Y."/>
            <person name="An N."/>
            <person name="Hu Y."/>
            <person name="Zheng Y."/>
            <person name="Shi Y."/>
            <person name="Li Z."/>
            <person name="Liu Q."/>
            <person name="Chen Y."/>
            <person name="Zhao J."/>
            <person name="Qu N."/>
            <person name="Zhao S."/>
            <person name="Tian F."/>
            <person name="Wang X."/>
            <person name="Wang H."/>
            <person name="Xu L."/>
            <person name="Liu X."/>
            <person name="Vinar T."/>
            <person name="Wang Y."/>
            <person name="Lam T.W."/>
            <person name="Yiu S.M."/>
            <person name="Liu S."/>
            <person name="Zhang H."/>
            <person name="Li D."/>
            <person name="Huang Y."/>
            <person name="Wang X."/>
            <person name="Yang G."/>
            <person name="Jiang Z."/>
            <person name="Wang J."/>
            <person name="Qin N."/>
            <person name="Li L."/>
            <person name="Li J."/>
            <person name="Bolund L."/>
            <person name="Kristiansen K."/>
            <person name="Wong G.K."/>
            <person name="Olson M."/>
            <person name="Zhang X."/>
            <person name="Li S."/>
            <person name="Yang H."/>
            <person name="Wang J."/>
            <person name="Wang J."/>
        </authorList>
    </citation>
    <scope>NUCLEOTIDE SEQUENCE [LARGE SCALE GENOMIC DNA]</scope>
</reference>
<dbReference type="GO" id="GO:0004674">
    <property type="term" value="F:protein serine/threonine kinase activity"/>
    <property type="evidence" value="ECO:0007669"/>
    <property type="project" value="UniProtKB-KW"/>
</dbReference>
<dbReference type="GO" id="GO:0005524">
    <property type="term" value="F:ATP binding"/>
    <property type="evidence" value="ECO:0007669"/>
    <property type="project" value="UniProtKB-UniRule"/>
</dbReference>
<dbReference type="GeneTree" id="ENSGT00940000161663"/>
<sequence length="360" mass="39293">TELREPENHEDGDPEEDTATALQRLVELTATRVTRVRNLRVLYRLTRELGSGSYGRVLLARPRQGGPAVALKLLRRDSVLRTTFLREFCVGRCVSSHPGLLQTLAGPLQTPRHFAFAQEYAPYGDLSGMLKERGLPELLVKRVMAQLAGALDFLHGRGLVHADVKPDNVLVFDPVCSRVALGDLGLTRPEGSPTPAPPGPLPSAPPELCLLLPPDTLPLRPALDSWGLGVLLFCAATACFPWDVALAPDPEFEAFAGWMTTRPQPPQPPPPWDQFAPPALALFQGLLDLDPDTRSPPLVVLDFLGDDWGLERNREGPGSLEGMSSEDGEEEEERGASLEEWTDEEEDKDGRKTETDGGAP</sequence>
<dbReference type="InterPro" id="IPR011009">
    <property type="entry name" value="Kinase-like_dom_sf"/>
</dbReference>
<evidence type="ECO:0000256" key="5">
    <source>
        <dbReference type="SAM" id="MobiDB-lite"/>
    </source>
</evidence>
<evidence type="ECO:0000256" key="3">
    <source>
        <dbReference type="PROSITE-ProRule" id="PRU10141"/>
    </source>
</evidence>
<dbReference type="Gene3D" id="1.10.510.10">
    <property type="entry name" value="Transferase(Phosphotransferase) domain 1"/>
    <property type="match status" value="1"/>
</dbReference>
<dbReference type="HOGENOM" id="CLU_000288_10_0_1"/>
<organism evidence="7 8">
    <name type="scientific">Ailuropoda melanoleuca</name>
    <name type="common">Giant panda</name>
    <dbReference type="NCBI Taxonomy" id="9646"/>
    <lineage>
        <taxon>Eukaryota</taxon>
        <taxon>Metazoa</taxon>
        <taxon>Chordata</taxon>
        <taxon>Craniata</taxon>
        <taxon>Vertebrata</taxon>
        <taxon>Euteleostomi</taxon>
        <taxon>Mammalia</taxon>
        <taxon>Eutheria</taxon>
        <taxon>Laurasiatheria</taxon>
        <taxon>Carnivora</taxon>
        <taxon>Caniformia</taxon>
        <taxon>Ursidae</taxon>
        <taxon>Ailuropoda</taxon>
    </lineage>
</organism>
<feature type="domain" description="Protein kinase" evidence="6">
    <location>
        <begin position="43"/>
        <end position="309"/>
    </location>
</feature>
<dbReference type="Ensembl" id="ENSAMET00000004221.2">
    <property type="protein sequence ID" value="ENSAMEP00000004057.2"/>
    <property type="gene ID" value="ENSAMEG00000003850.2"/>
</dbReference>
<keyword evidence="1 3" id="KW-0547">Nucleotide-binding</keyword>
<dbReference type="FunFam" id="1.10.510.10:FF:000577">
    <property type="entry name" value="SH3 domain binding kinase family member 3"/>
    <property type="match status" value="1"/>
</dbReference>
<dbReference type="AlphaFoldDB" id="G1LAY4"/>
<feature type="compositionally biased region" description="Acidic residues" evidence="5">
    <location>
        <begin position="324"/>
        <end position="333"/>
    </location>
</feature>
<gene>
    <name evidence="7" type="primary">SBK2</name>
</gene>
<feature type="binding site" evidence="3">
    <location>
        <position position="72"/>
    </location>
    <ligand>
        <name>ATP</name>
        <dbReference type="ChEBI" id="CHEBI:30616"/>
    </ligand>
</feature>
<feature type="region of interest" description="Disordered" evidence="5">
    <location>
        <begin position="310"/>
        <end position="360"/>
    </location>
</feature>
<keyword evidence="2 3" id="KW-0067">ATP-binding</keyword>
<dbReference type="PROSITE" id="PS50011">
    <property type="entry name" value="PROTEIN_KINASE_DOM"/>
    <property type="match status" value="1"/>
</dbReference>
<feature type="compositionally biased region" description="Basic and acidic residues" evidence="5">
    <location>
        <begin position="348"/>
        <end position="360"/>
    </location>
</feature>
<proteinExistence type="inferred from homology"/>
<keyword evidence="4" id="KW-0418">Kinase</keyword>
<dbReference type="PROSITE" id="PS00108">
    <property type="entry name" value="PROTEIN_KINASE_ST"/>
    <property type="match status" value="1"/>
</dbReference>
<reference evidence="7" key="2">
    <citation type="submission" date="2025-08" db="UniProtKB">
        <authorList>
            <consortium name="Ensembl"/>
        </authorList>
    </citation>
    <scope>IDENTIFICATION</scope>
</reference>
<keyword evidence="8" id="KW-1185">Reference proteome</keyword>
<dbReference type="Pfam" id="PF00069">
    <property type="entry name" value="Pkinase"/>
    <property type="match status" value="1"/>
</dbReference>
<evidence type="ECO:0000256" key="1">
    <source>
        <dbReference type="ARBA" id="ARBA00022741"/>
    </source>
</evidence>
<evidence type="ECO:0000313" key="8">
    <source>
        <dbReference type="Proteomes" id="UP000008912"/>
    </source>
</evidence>
<dbReference type="PROSITE" id="PS00107">
    <property type="entry name" value="PROTEIN_KINASE_ATP"/>
    <property type="match status" value="1"/>
</dbReference>
<dbReference type="InterPro" id="IPR000719">
    <property type="entry name" value="Prot_kinase_dom"/>
</dbReference>
<dbReference type="SMART" id="SM00220">
    <property type="entry name" value="S_TKc"/>
    <property type="match status" value="1"/>
</dbReference>
<dbReference type="PANTHER" id="PTHR24359:SF39">
    <property type="entry name" value="PROTEIN KINASE DOMAIN-CONTAINING PROTEIN"/>
    <property type="match status" value="1"/>
</dbReference>
<name>G1LAY4_AILME</name>
<comment type="similarity">
    <text evidence="4">Belongs to the protein kinase superfamily.</text>
</comment>
<evidence type="ECO:0000256" key="4">
    <source>
        <dbReference type="RuleBase" id="RU000304"/>
    </source>
</evidence>
<keyword evidence="4" id="KW-0808">Transferase</keyword>
<dbReference type="PANTHER" id="PTHR24359">
    <property type="entry name" value="SERINE/THREONINE-PROTEIN KINASE SBK1"/>
    <property type="match status" value="1"/>
</dbReference>
<dbReference type="SUPFAM" id="SSF56112">
    <property type="entry name" value="Protein kinase-like (PK-like)"/>
    <property type="match status" value="1"/>
</dbReference>
<dbReference type="eggNOG" id="KOG1345">
    <property type="taxonomic scope" value="Eukaryota"/>
</dbReference>
<accession>G1LAY4</accession>
<dbReference type="InterPro" id="IPR008271">
    <property type="entry name" value="Ser/Thr_kinase_AS"/>
</dbReference>